<dbReference type="OrthoDB" id="8062037at2759"/>
<organism evidence="12 13">
    <name type="scientific">Cinara cedri</name>
    <dbReference type="NCBI Taxonomy" id="506608"/>
    <lineage>
        <taxon>Eukaryota</taxon>
        <taxon>Metazoa</taxon>
        <taxon>Ecdysozoa</taxon>
        <taxon>Arthropoda</taxon>
        <taxon>Hexapoda</taxon>
        <taxon>Insecta</taxon>
        <taxon>Pterygota</taxon>
        <taxon>Neoptera</taxon>
        <taxon>Paraneoptera</taxon>
        <taxon>Hemiptera</taxon>
        <taxon>Sternorrhyncha</taxon>
        <taxon>Aphidomorpha</taxon>
        <taxon>Aphidoidea</taxon>
        <taxon>Aphididae</taxon>
        <taxon>Lachninae</taxon>
        <taxon>Cinara</taxon>
    </lineage>
</organism>
<dbReference type="CDD" id="cd16667">
    <property type="entry name" value="RING-H2_RNF126-like"/>
    <property type="match status" value="1"/>
</dbReference>
<keyword evidence="7" id="KW-0833">Ubl conjugation pathway</keyword>
<evidence type="ECO:0000256" key="7">
    <source>
        <dbReference type="ARBA" id="ARBA00022786"/>
    </source>
</evidence>
<evidence type="ECO:0000256" key="9">
    <source>
        <dbReference type="PROSITE-ProRule" id="PRU00175"/>
    </source>
</evidence>
<keyword evidence="6 9" id="KW-0863">Zinc-finger</keyword>
<dbReference type="Gene3D" id="3.30.40.10">
    <property type="entry name" value="Zinc/RING finger domain, C3HC4 (zinc finger)"/>
    <property type="match status" value="1"/>
</dbReference>
<evidence type="ECO:0000256" key="2">
    <source>
        <dbReference type="ARBA" id="ARBA00004906"/>
    </source>
</evidence>
<feature type="compositionally biased region" description="Polar residues" evidence="10">
    <location>
        <begin position="223"/>
        <end position="233"/>
    </location>
</feature>
<evidence type="ECO:0000256" key="3">
    <source>
        <dbReference type="ARBA" id="ARBA00012483"/>
    </source>
</evidence>
<dbReference type="InterPro" id="IPR001841">
    <property type="entry name" value="Znf_RING"/>
</dbReference>
<keyword evidence="13" id="KW-1185">Reference proteome</keyword>
<dbReference type="Pfam" id="PF13639">
    <property type="entry name" value="zf-RING_2"/>
    <property type="match status" value="1"/>
</dbReference>
<evidence type="ECO:0000313" key="12">
    <source>
        <dbReference type="EMBL" id="VVC26823.1"/>
    </source>
</evidence>
<evidence type="ECO:0000256" key="5">
    <source>
        <dbReference type="ARBA" id="ARBA00022723"/>
    </source>
</evidence>
<dbReference type="EC" id="2.3.2.27" evidence="3"/>
<comment type="pathway">
    <text evidence="2">Protein modification; protein ubiquitination.</text>
</comment>
<dbReference type="PROSITE" id="PS50089">
    <property type="entry name" value="ZF_RING_2"/>
    <property type="match status" value="1"/>
</dbReference>
<sequence>MRINVHCFRGPRRSSGGTIENLVEDVIVNFADYARSGGSPVSRFLLGNPGDYVWGRDGLDSIVSQLLNQIDGAGPPPLTKEKIEEIPTTLISQEQLDLKLQCSVCWEDFKIDEKVMKLVCDHMFHKECIVPWLELHGTCPICRKYLADEGLNSMNTDPLGISLGVGPNLAALIRARGQRNNDSIWGINEYDLASTSSDWPAQIGISLPHPITSSSSSTQTSTGPGMSTYSSVAARNLRDQRLSSSSANVEPMETDHDQNLPAVNNTNNS</sequence>
<evidence type="ECO:0000256" key="6">
    <source>
        <dbReference type="ARBA" id="ARBA00022771"/>
    </source>
</evidence>
<dbReference type="GO" id="GO:0061630">
    <property type="term" value="F:ubiquitin protein ligase activity"/>
    <property type="evidence" value="ECO:0007669"/>
    <property type="project" value="UniProtKB-EC"/>
</dbReference>
<evidence type="ECO:0000256" key="8">
    <source>
        <dbReference type="ARBA" id="ARBA00022833"/>
    </source>
</evidence>
<reference evidence="12 13" key="1">
    <citation type="submission" date="2019-08" db="EMBL/GenBank/DDBJ databases">
        <authorList>
            <person name="Alioto T."/>
            <person name="Alioto T."/>
            <person name="Gomez Garrido J."/>
        </authorList>
    </citation>
    <scope>NUCLEOTIDE SEQUENCE [LARGE SCALE GENOMIC DNA]</scope>
</reference>
<dbReference type="SUPFAM" id="SSF57850">
    <property type="entry name" value="RING/U-box"/>
    <property type="match status" value="1"/>
</dbReference>
<evidence type="ECO:0000256" key="4">
    <source>
        <dbReference type="ARBA" id="ARBA00022679"/>
    </source>
</evidence>
<dbReference type="GO" id="GO:0005634">
    <property type="term" value="C:nucleus"/>
    <property type="evidence" value="ECO:0007669"/>
    <property type="project" value="TreeGrafter"/>
</dbReference>
<dbReference type="SMART" id="SM00184">
    <property type="entry name" value="RING"/>
    <property type="match status" value="1"/>
</dbReference>
<protein>
    <recommendedName>
        <fullName evidence="3">RING-type E3 ubiquitin transferase</fullName>
        <ecNumber evidence="3">2.3.2.27</ecNumber>
    </recommendedName>
</protein>
<proteinExistence type="predicted"/>
<dbReference type="GO" id="GO:0006511">
    <property type="term" value="P:ubiquitin-dependent protein catabolic process"/>
    <property type="evidence" value="ECO:0007669"/>
    <property type="project" value="TreeGrafter"/>
</dbReference>
<evidence type="ECO:0000256" key="1">
    <source>
        <dbReference type="ARBA" id="ARBA00000900"/>
    </source>
</evidence>
<feature type="region of interest" description="Disordered" evidence="10">
    <location>
        <begin position="209"/>
        <end position="269"/>
    </location>
</feature>
<dbReference type="PANTHER" id="PTHR45931">
    <property type="entry name" value="SI:CH211-59O9.10"/>
    <property type="match status" value="1"/>
</dbReference>
<evidence type="ECO:0000256" key="10">
    <source>
        <dbReference type="SAM" id="MobiDB-lite"/>
    </source>
</evidence>
<comment type="catalytic activity">
    <reaction evidence="1">
        <text>S-ubiquitinyl-[E2 ubiquitin-conjugating enzyme]-L-cysteine + [acceptor protein]-L-lysine = [E2 ubiquitin-conjugating enzyme]-L-cysteine + N(6)-ubiquitinyl-[acceptor protein]-L-lysine.</text>
        <dbReference type="EC" id="2.3.2.27"/>
    </reaction>
</comment>
<dbReference type="GO" id="GO:0008270">
    <property type="term" value="F:zinc ion binding"/>
    <property type="evidence" value="ECO:0007669"/>
    <property type="project" value="UniProtKB-KW"/>
</dbReference>
<evidence type="ECO:0000313" key="13">
    <source>
        <dbReference type="Proteomes" id="UP000325440"/>
    </source>
</evidence>
<evidence type="ECO:0000259" key="11">
    <source>
        <dbReference type="PROSITE" id="PS50089"/>
    </source>
</evidence>
<keyword evidence="5" id="KW-0479">Metal-binding</keyword>
<accession>A0A5E4M3M7</accession>
<dbReference type="Proteomes" id="UP000325440">
    <property type="component" value="Unassembled WGS sequence"/>
</dbReference>
<name>A0A5E4M3M7_9HEMI</name>
<dbReference type="GO" id="GO:0000209">
    <property type="term" value="P:protein polyubiquitination"/>
    <property type="evidence" value="ECO:0007669"/>
    <property type="project" value="UniProtKB-ARBA"/>
</dbReference>
<keyword evidence="4" id="KW-0808">Transferase</keyword>
<dbReference type="InterPro" id="IPR051834">
    <property type="entry name" value="RING_finger_E3_ligase"/>
</dbReference>
<dbReference type="InterPro" id="IPR013083">
    <property type="entry name" value="Znf_RING/FYVE/PHD"/>
</dbReference>
<feature type="domain" description="RING-type" evidence="11">
    <location>
        <begin position="102"/>
        <end position="143"/>
    </location>
</feature>
<dbReference type="PANTHER" id="PTHR45931:SF3">
    <property type="entry name" value="RING ZINC FINGER-CONTAINING PROTEIN"/>
    <property type="match status" value="1"/>
</dbReference>
<feature type="compositionally biased region" description="Low complexity" evidence="10">
    <location>
        <begin position="212"/>
        <end position="222"/>
    </location>
</feature>
<dbReference type="EMBL" id="CABPRJ010000048">
    <property type="protein sequence ID" value="VVC26823.1"/>
    <property type="molecule type" value="Genomic_DNA"/>
</dbReference>
<gene>
    <name evidence="12" type="ORF">CINCED_3A005516</name>
</gene>
<dbReference type="FunFam" id="3.30.40.10:FF:000069">
    <property type="entry name" value="E3 ubiquitin-protein ligase RNF115"/>
    <property type="match status" value="1"/>
</dbReference>
<dbReference type="AlphaFoldDB" id="A0A5E4M3M7"/>
<keyword evidence="8" id="KW-0862">Zinc</keyword>